<evidence type="ECO:0000313" key="2">
    <source>
        <dbReference type="Proteomes" id="UP001497444"/>
    </source>
</evidence>
<keyword evidence="2" id="KW-1185">Reference proteome</keyword>
<protein>
    <submittedName>
        <fullName evidence="1">Uncharacterized protein</fullName>
    </submittedName>
</protein>
<proteinExistence type="predicted"/>
<organism evidence="1 2">
    <name type="scientific">Sphagnum jensenii</name>
    <dbReference type="NCBI Taxonomy" id="128206"/>
    <lineage>
        <taxon>Eukaryota</taxon>
        <taxon>Viridiplantae</taxon>
        <taxon>Streptophyta</taxon>
        <taxon>Embryophyta</taxon>
        <taxon>Bryophyta</taxon>
        <taxon>Sphagnophytina</taxon>
        <taxon>Sphagnopsida</taxon>
        <taxon>Sphagnales</taxon>
        <taxon>Sphagnaceae</taxon>
        <taxon>Sphagnum</taxon>
    </lineage>
</organism>
<name>A0ABP0X8G3_9BRYO</name>
<gene>
    <name evidence="1" type="ORF">CSSPJE1EN1_LOCUS19345</name>
</gene>
<sequence length="134" mass="15248">MVCDSCCWYHRHSVKPIQELEPAVFVAHQELLGASGWIVDRSLMFGFVWLRSFAARNAAWPEARLCIRSSFLPVKKNWGPLGNRNTYTMLSQASDQASFPSARSALSYTAAKANRRQSRRLVQTCYRREGIIHG</sequence>
<dbReference type="EMBL" id="OZ020100">
    <property type="protein sequence ID" value="CAK9273867.1"/>
    <property type="molecule type" value="Genomic_DNA"/>
</dbReference>
<accession>A0ABP0X8G3</accession>
<dbReference type="Proteomes" id="UP001497444">
    <property type="component" value="Chromosome 5"/>
</dbReference>
<evidence type="ECO:0000313" key="1">
    <source>
        <dbReference type="EMBL" id="CAK9273867.1"/>
    </source>
</evidence>
<reference evidence="1" key="1">
    <citation type="submission" date="2024-02" db="EMBL/GenBank/DDBJ databases">
        <authorList>
            <consortium name="ELIXIR-Norway"/>
            <consortium name="Elixir Norway"/>
        </authorList>
    </citation>
    <scope>NUCLEOTIDE SEQUENCE</scope>
</reference>